<gene>
    <name evidence="2" type="ORF">FHK87_21800</name>
</gene>
<evidence type="ECO:0000313" key="3">
    <source>
        <dbReference type="Proteomes" id="UP000315540"/>
    </source>
</evidence>
<dbReference type="OrthoDB" id="9808953at2"/>
<dbReference type="Proteomes" id="UP000315540">
    <property type="component" value="Unassembled WGS sequence"/>
</dbReference>
<reference evidence="2 3" key="1">
    <citation type="submission" date="2019-06" db="EMBL/GenBank/DDBJ databases">
        <authorList>
            <person name="Meng X."/>
        </authorList>
    </citation>
    <scope>NUCLEOTIDE SEQUENCE [LARGE SCALE GENOMIC DNA]</scope>
    <source>
        <strain evidence="2 3">M625</strain>
    </source>
</reference>
<keyword evidence="3" id="KW-1185">Reference proteome</keyword>
<dbReference type="PROSITE" id="PS00018">
    <property type="entry name" value="EF_HAND_1"/>
    <property type="match status" value="1"/>
</dbReference>
<evidence type="ECO:0008006" key="4">
    <source>
        <dbReference type="Google" id="ProtNLM"/>
    </source>
</evidence>
<dbReference type="AlphaFoldDB" id="A0A504J7J1"/>
<evidence type="ECO:0000313" key="2">
    <source>
        <dbReference type="EMBL" id="TPN83059.1"/>
    </source>
</evidence>
<sequence length="229" mass="24535">MKQIILNLLFFTLLNVMTAQIGPNDADALTGLPTATDLAEINAILNPQIGAVVYNLDNEEIYRYTGPTNGWLIATDDQNAAEVNTIASSIDLNGDGSVDAADIIDVDGDAVVDATVQAVIEAITPITAKAGRVFYPPSISIDASTIRNDDTLDLYDLYRQEFAAPIARNPSAPASIPIYEATELNYYVTFADPAIFNIDGITDAGVMTYDILGTPTNDNTIINVVFVVK</sequence>
<protein>
    <recommendedName>
        <fullName evidence="4">EF-hand domain-containing protein</fullName>
    </recommendedName>
</protein>
<proteinExistence type="predicted"/>
<feature type="signal peptide" evidence="1">
    <location>
        <begin position="1"/>
        <end position="21"/>
    </location>
</feature>
<comment type="caution">
    <text evidence="2">The sequence shown here is derived from an EMBL/GenBank/DDBJ whole genome shotgun (WGS) entry which is preliminary data.</text>
</comment>
<name>A0A504J7J1_9FLAO</name>
<accession>A0A504J7J1</accession>
<dbReference type="InterPro" id="IPR018247">
    <property type="entry name" value="EF_Hand_1_Ca_BS"/>
</dbReference>
<dbReference type="RefSeq" id="WP_140596694.1">
    <property type="nucleotide sequence ID" value="NZ_VFWZ01000008.1"/>
</dbReference>
<evidence type="ECO:0000256" key="1">
    <source>
        <dbReference type="SAM" id="SignalP"/>
    </source>
</evidence>
<dbReference type="EMBL" id="VFWZ01000008">
    <property type="protein sequence ID" value="TPN83059.1"/>
    <property type="molecule type" value="Genomic_DNA"/>
</dbReference>
<feature type="chain" id="PRO_5021278657" description="EF-hand domain-containing protein" evidence="1">
    <location>
        <begin position="22"/>
        <end position="229"/>
    </location>
</feature>
<keyword evidence="1" id="KW-0732">Signal</keyword>
<organism evidence="2 3">
    <name type="scientific">Aquimarina algicola</name>
    <dbReference type="NCBI Taxonomy" id="2589995"/>
    <lineage>
        <taxon>Bacteria</taxon>
        <taxon>Pseudomonadati</taxon>
        <taxon>Bacteroidota</taxon>
        <taxon>Flavobacteriia</taxon>
        <taxon>Flavobacteriales</taxon>
        <taxon>Flavobacteriaceae</taxon>
        <taxon>Aquimarina</taxon>
    </lineage>
</organism>